<dbReference type="GO" id="GO:0016114">
    <property type="term" value="P:terpenoid biosynthetic process"/>
    <property type="evidence" value="ECO:0007669"/>
    <property type="project" value="UniProtKB-UniRule"/>
</dbReference>
<dbReference type="STRING" id="37658.SAMN05661086_00864"/>
<dbReference type="FunFam" id="3.40.50.970:FF:000005">
    <property type="entry name" value="1-deoxy-D-xylulose-5-phosphate synthase"/>
    <property type="match status" value="1"/>
</dbReference>
<dbReference type="CDD" id="cd07033">
    <property type="entry name" value="TPP_PYR_DXS_TK_like"/>
    <property type="match status" value="1"/>
</dbReference>
<dbReference type="InterPro" id="IPR029061">
    <property type="entry name" value="THDP-binding"/>
</dbReference>
<dbReference type="PANTHER" id="PTHR43322">
    <property type="entry name" value="1-D-DEOXYXYLULOSE 5-PHOSPHATE SYNTHASE-RELATED"/>
    <property type="match status" value="1"/>
</dbReference>
<dbReference type="UniPathway" id="UPA00064">
    <property type="reaction ID" value="UER00091"/>
</dbReference>
<feature type="domain" description="Transketolase-like pyrimidine-binding" evidence="11">
    <location>
        <begin position="314"/>
        <end position="478"/>
    </location>
</feature>
<keyword evidence="13" id="KW-1185">Reference proteome</keyword>
<evidence type="ECO:0000256" key="4">
    <source>
        <dbReference type="ARBA" id="ARBA00022679"/>
    </source>
</evidence>
<evidence type="ECO:0000256" key="3">
    <source>
        <dbReference type="ARBA" id="ARBA00011738"/>
    </source>
</evidence>
<dbReference type="InterPro" id="IPR009014">
    <property type="entry name" value="Transketo_C/PFOR_II"/>
</dbReference>
<comment type="pathway">
    <text evidence="1 10">Metabolic intermediate biosynthesis; 1-deoxy-D-xylulose 5-phosphate biosynthesis; 1-deoxy-D-xylulose 5-phosphate from D-glyceraldehyde 3-phosphate and pyruvate: step 1/1.</text>
</comment>
<evidence type="ECO:0000256" key="7">
    <source>
        <dbReference type="ARBA" id="ARBA00022977"/>
    </source>
</evidence>
<evidence type="ECO:0000256" key="6">
    <source>
        <dbReference type="ARBA" id="ARBA00022842"/>
    </source>
</evidence>
<dbReference type="Proteomes" id="UP000199659">
    <property type="component" value="Unassembled WGS sequence"/>
</dbReference>
<comment type="function">
    <text evidence="10">Catalyzes the acyloin condensation reaction between C atoms 2 and 3 of pyruvate and glyceraldehyde 3-phosphate to yield 1-deoxy-D-xylulose-5-phosphate (DXP).</text>
</comment>
<accession>A0A1I6IL95</accession>
<feature type="binding site" evidence="10">
    <location>
        <position position="284"/>
    </location>
    <ligand>
        <name>thiamine diphosphate</name>
        <dbReference type="ChEBI" id="CHEBI:58937"/>
    </ligand>
</feature>
<dbReference type="Gene3D" id="3.40.50.970">
    <property type="match status" value="2"/>
</dbReference>
<dbReference type="InterPro" id="IPR033248">
    <property type="entry name" value="Transketolase_C"/>
</dbReference>
<keyword evidence="6 10" id="KW-0460">Magnesium</keyword>
<dbReference type="PANTHER" id="PTHR43322:SF5">
    <property type="entry name" value="1-DEOXY-D-XYLULOSE-5-PHOSPHATE SYNTHASE, CHLOROPLASTIC"/>
    <property type="match status" value="1"/>
</dbReference>
<feature type="binding site" evidence="10">
    <location>
        <position position="144"/>
    </location>
    <ligand>
        <name>Mg(2+)</name>
        <dbReference type="ChEBI" id="CHEBI:18420"/>
    </ligand>
</feature>
<evidence type="ECO:0000256" key="8">
    <source>
        <dbReference type="ARBA" id="ARBA00023052"/>
    </source>
</evidence>
<comment type="subunit">
    <text evidence="3 10">Homodimer.</text>
</comment>
<dbReference type="EMBL" id="FOYZ01000003">
    <property type="protein sequence ID" value="SFR67473.1"/>
    <property type="molecule type" value="Genomic_DNA"/>
</dbReference>
<proteinExistence type="inferred from homology"/>
<comment type="similarity">
    <text evidence="2 10">Belongs to the transketolase family. DXPS subfamily.</text>
</comment>
<feature type="binding site" evidence="10">
    <location>
        <position position="365"/>
    </location>
    <ligand>
        <name>thiamine diphosphate</name>
        <dbReference type="ChEBI" id="CHEBI:58937"/>
    </ligand>
</feature>
<evidence type="ECO:0000313" key="13">
    <source>
        <dbReference type="Proteomes" id="UP000199659"/>
    </source>
</evidence>
<dbReference type="InterPro" id="IPR049557">
    <property type="entry name" value="Transketolase_CS"/>
</dbReference>
<feature type="binding site" evidence="10">
    <location>
        <begin position="145"/>
        <end position="146"/>
    </location>
    <ligand>
        <name>thiamine diphosphate</name>
        <dbReference type="ChEBI" id="CHEBI:58937"/>
    </ligand>
</feature>
<comment type="catalytic activity">
    <reaction evidence="10">
        <text>D-glyceraldehyde 3-phosphate + pyruvate + H(+) = 1-deoxy-D-xylulose 5-phosphate + CO2</text>
        <dbReference type="Rhea" id="RHEA:12605"/>
        <dbReference type="ChEBI" id="CHEBI:15361"/>
        <dbReference type="ChEBI" id="CHEBI:15378"/>
        <dbReference type="ChEBI" id="CHEBI:16526"/>
        <dbReference type="ChEBI" id="CHEBI:57792"/>
        <dbReference type="ChEBI" id="CHEBI:59776"/>
        <dbReference type="EC" id="2.2.1.7"/>
    </reaction>
</comment>
<dbReference type="GO" id="GO:0000287">
    <property type="term" value="F:magnesium ion binding"/>
    <property type="evidence" value="ECO:0007669"/>
    <property type="project" value="UniProtKB-UniRule"/>
</dbReference>
<dbReference type="InterPro" id="IPR005475">
    <property type="entry name" value="Transketolase-like_Pyr-bd"/>
</dbReference>
<reference evidence="12 13" key="1">
    <citation type="submission" date="2016-10" db="EMBL/GenBank/DDBJ databases">
        <authorList>
            <person name="de Groot N.N."/>
        </authorList>
    </citation>
    <scope>NUCLEOTIDE SEQUENCE [LARGE SCALE GENOMIC DNA]</scope>
    <source>
        <strain evidence="12 13">743A</strain>
    </source>
</reference>
<dbReference type="Pfam" id="PF02779">
    <property type="entry name" value="Transket_pyr"/>
    <property type="match status" value="1"/>
</dbReference>
<sequence length="619" mass="68807">MILDRIQKENDIKKVEPKDYKKLAGEIRHFLVEKISKSGGHLSSNLGAVELTMALHVFLDFPEDKLVWDVGHQSYTHKILTGRKEQFSTLRCYEGLSGFPKRKESDCDVCDTGHSSTSISIALGMAVARDLEGKTNKIVAVLGDGALSGGMAYEALNNAARLKSNLIVVLNDNNMSISENVGGMSTYLGKIRTNRKYRGFKYDVEQALRRVPKIGDAIAEQIRISKESLKRLVIPGMLFEDMGLTYIGPIDGHNMEQLLTAFESASKLNEAVIIHVVTKKGKGYPKAEKNPSKFHGIEPFFVKTGESRNQSKDESYTSVYSHKLIEMAEANDKIVAITAAMPSGTGLLSFQDVYPNRFFDVGIAEQHAVTFAAGLALNGYKPFVTIYSTFLQRAYDQILHDVCINNLPVVFAVDRAGIVGKDGETHQGIFDISFLTSIPNMTMMAPKNKLEFEDMLDFCQNYNAPVAIRYPRGEAFDGLSEFREEIILGKAEWIYKESEIALLSLGSMVKTADTVRKILKEQGHKVSLINARFICPLDKEIITEIAESHSVLVCLEENIKSGGFGEHVSQFVLEELSEKISILTISIPDIFVEHGSVEQLHLKLGLDAESVVERILKRI</sequence>
<dbReference type="GO" id="GO:0030976">
    <property type="term" value="F:thiamine pyrophosphate binding"/>
    <property type="evidence" value="ECO:0007669"/>
    <property type="project" value="UniProtKB-UniRule"/>
</dbReference>
<keyword evidence="9 10" id="KW-0414">Isoprene biosynthesis</keyword>
<evidence type="ECO:0000256" key="5">
    <source>
        <dbReference type="ARBA" id="ARBA00022723"/>
    </source>
</evidence>
<evidence type="ECO:0000256" key="10">
    <source>
        <dbReference type="HAMAP-Rule" id="MF_00315"/>
    </source>
</evidence>
<dbReference type="SUPFAM" id="SSF52518">
    <property type="entry name" value="Thiamin diphosphate-binding fold (THDP-binding)"/>
    <property type="match status" value="2"/>
</dbReference>
<keyword evidence="7 10" id="KW-0784">Thiamine biosynthesis</keyword>
<comment type="cofactor">
    <cofactor evidence="10">
        <name>Mg(2+)</name>
        <dbReference type="ChEBI" id="CHEBI:18420"/>
    </cofactor>
    <text evidence="10">Binds 1 Mg(2+) ion per subunit.</text>
</comment>
<dbReference type="GO" id="GO:0019288">
    <property type="term" value="P:isopentenyl diphosphate biosynthetic process, methylerythritol 4-phosphate pathway"/>
    <property type="evidence" value="ECO:0007669"/>
    <property type="project" value="TreeGrafter"/>
</dbReference>
<dbReference type="AlphaFoldDB" id="A0A1I6IL95"/>
<dbReference type="GO" id="GO:0009228">
    <property type="term" value="P:thiamine biosynthetic process"/>
    <property type="evidence" value="ECO:0007669"/>
    <property type="project" value="UniProtKB-UniRule"/>
</dbReference>
<dbReference type="HAMAP" id="MF_00315">
    <property type="entry name" value="DXP_synth"/>
    <property type="match status" value="1"/>
</dbReference>
<gene>
    <name evidence="10" type="primary">dxs</name>
    <name evidence="12" type="ORF">SAMN05661086_00864</name>
</gene>
<dbReference type="NCBIfam" id="TIGR00204">
    <property type="entry name" value="dxs"/>
    <property type="match status" value="1"/>
</dbReference>
<keyword evidence="8 10" id="KW-0786">Thiamine pyrophosphate</keyword>
<dbReference type="SUPFAM" id="SSF52922">
    <property type="entry name" value="TK C-terminal domain-like"/>
    <property type="match status" value="1"/>
</dbReference>
<dbReference type="PROSITE" id="PS00801">
    <property type="entry name" value="TRANSKETOLASE_1"/>
    <property type="match status" value="1"/>
</dbReference>
<dbReference type="EC" id="2.2.1.7" evidence="10"/>
<feature type="binding site" evidence="10">
    <location>
        <begin position="113"/>
        <end position="115"/>
    </location>
    <ligand>
        <name>thiamine diphosphate</name>
        <dbReference type="ChEBI" id="CHEBI:58937"/>
    </ligand>
</feature>
<dbReference type="Pfam" id="PF13292">
    <property type="entry name" value="DXP_synthase_N"/>
    <property type="match status" value="1"/>
</dbReference>
<evidence type="ECO:0000259" key="11">
    <source>
        <dbReference type="SMART" id="SM00861"/>
    </source>
</evidence>
<name>A0A1I6IL95_9FIRM</name>
<feature type="binding site" evidence="10">
    <location>
        <position position="173"/>
    </location>
    <ligand>
        <name>thiamine diphosphate</name>
        <dbReference type="ChEBI" id="CHEBI:58937"/>
    </ligand>
</feature>
<keyword evidence="5 10" id="KW-0479">Metal-binding</keyword>
<dbReference type="NCBIfam" id="NF003933">
    <property type="entry name" value="PRK05444.2-2"/>
    <property type="match status" value="1"/>
</dbReference>
<protein>
    <recommendedName>
        <fullName evidence="10">1-deoxy-D-xylulose-5-phosphate synthase</fullName>
        <ecNumber evidence="10">2.2.1.7</ecNumber>
    </recommendedName>
    <alternativeName>
        <fullName evidence="10">1-deoxyxylulose-5-phosphate synthase</fullName>
        <shortName evidence="10">DXP synthase</shortName>
        <shortName evidence="10">DXPS</shortName>
    </alternativeName>
</protein>
<dbReference type="GO" id="GO:0008661">
    <property type="term" value="F:1-deoxy-D-xylulose-5-phosphate synthase activity"/>
    <property type="evidence" value="ECO:0007669"/>
    <property type="project" value="UniProtKB-UniRule"/>
</dbReference>
<dbReference type="OrthoDB" id="9803371at2"/>
<evidence type="ECO:0000313" key="12">
    <source>
        <dbReference type="EMBL" id="SFR67473.1"/>
    </source>
</evidence>
<evidence type="ECO:0000256" key="9">
    <source>
        <dbReference type="ARBA" id="ARBA00023229"/>
    </source>
</evidence>
<keyword evidence="4 10" id="KW-0808">Transferase</keyword>
<evidence type="ECO:0000256" key="2">
    <source>
        <dbReference type="ARBA" id="ARBA00011081"/>
    </source>
</evidence>
<dbReference type="Pfam" id="PF02780">
    <property type="entry name" value="Transketolase_C"/>
    <property type="match status" value="1"/>
</dbReference>
<dbReference type="GO" id="GO:0005829">
    <property type="term" value="C:cytosol"/>
    <property type="evidence" value="ECO:0007669"/>
    <property type="project" value="TreeGrafter"/>
</dbReference>
<comment type="cofactor">
    <cofactor evidence="10">
        <name>thiamine diphosphate</name>
        <dbReference type="ChEBI" id="CHEBI:58937"/>
    </cofactor>
    <text evidence="10">Binds 1 thiamine pyrophosphate per subunit.</text>
</comment>
<feature type="binding site" evidence="10">
    <location>
        <position position="173"/>
    </location>
    <ligand>
        <name>Mg(2+)</name>
        <dbReference type="ChEBI" id="CHEBI:18420"/>
    </ligand>
</feature>
<organism evidence="12 13">
    <name type="scientific">Anaeromicropila populeti</name>
    <dbReference type="NCBI Taxonomy" id="37658"/>
    <lineage>
        <taxon>Bacteria</taxon>
        <taxon>Bacillati</taxon>
        <taxon>Bacillota</taxon>
        <taxon>Clostridia</taxon>
        <taxon>Lachnospirales</taxon>
        <taxon>Lachnospiraceae</taxon>
        <taxon>Anaeromicropila</taxon>
    </lineage>
</organism>
<dbReference type="InterPro" id="IPR005477">
    <property type="entry name" value="Dxylulose-5-P_synthase"/>
</dbReference>
<dbReference type="Gene3D" id="3.40.50.920">
    <property type="match status" value="1"/>
</dbReference>
<dbReference type="RefSeq" id="WP_092559750.1">
    <property type="nucleotide sequence ID" value="NZ_FOYZ01000003.1"/>
</dbReference>
<dbReference type="CDD" id="cd02007">
    <property type="entry name" value="TPP_DXS"/>
    <property type="match status" value="1"/>
</dbReference>
<evidence type="ECO:0000256" key="1">
    <source>
        <dbReference type="ARBA" id="ARBA00004980"/>
    </source>
</evidence>
<dbReference type="SMART" id="SM00861">
    <property type="entry name" value="Transket_pyr"/>
    <property type="match status" value="1"/>
</dbReference>
<feature type="binding site" evidence="10">
    <location>
        <position position="72"/>
    </location>
    <ligand>
        <name>thiamine diphosphate</name>
        <dbReference type="ChEBI" id="CHEBI:58937"/>
    </ligand>
</feature>